<name>A0A1Z1F8C0_9SPHN</name>
<gene>
    <name evidence="1" type="ORF">A9D14_00815</name>
</gene>
<dbReference type="OrthoDB" id="7171737at2"/>
<dbReference type="Proteomes" id="UP000195807">
    <property type="component" value="Chromosome"/>
</dbReference>
<evidence type="ECO:0000313" key="1">
    <source>
        <dbReference type="EMBL" id="ARU14982.1"/>
    </source>
</evidence>
<reference evidence="1 2" key="1">
    <citation type="submission" date="2017-01" db="EMBL/GenBank/DDBJ databases">
        <title>Complete genome sequence of esterase-producing bacterium Croceicoccus marinus E4A9.</title>
        <authorList>
            <person name="Wu Y.-H."/>
            <person name="Cheng H."/>
            <person name="Xu L."/>
            <person name="Huo Y.-Y."/>
            <person name="Wang C.-S."/>
            <person name="Xu X.-W."/>
        </authorList>
    </citation>
    <scope>NUCLEOTIDE SEQUENCE [LARGE SCALE GENOMIC DNA]</scope>
    <source>
        <strain evidence="1 2">E4A9</strain>
    </source>
</reference>
<dbReference type="RefSeq" id="WP_066842148.1">
    <property type="nucleotide sequence ID" value="NZ_CP019602.1"/>
</dbReference>
<keyword evidence="2" id="KW-1185">Reference proteome</keyword>
<organism evidence="1 2">
    <name type="scientific">Croceicoccus marinus</name>
    <dbReference type="NCBI Taxonomy" id="450378"/>
    <lineage>
        <taxon>Bacteria</taxon>
        <taxon>Pseudomonadati</taxon>
        <taxon>Pseudomonadota</taxon>
        <taxon>Alphaproteobacteria</taxon>
        <taxon>Sphingomonadales</taxon>
        <taxon>Erythrobacteraceae</taxon>
        <taxon>Croceicoccus</taxon>
    </lineage>
</organism>
<dbReference type="InterPro" id="IPR014114">
    <property type="entry name" value="TraW"/>
</dbReference>
<proteinExistence type="predicted"/>
<accession>A0A1Z1F8C0</accession>
<protein>
    <submittedName>
        <fullName evidence="1">Type-F conjugative transfer system protein TraW</fullName>
    </submittedName>
</protein>
<dbReference type="EMBL" id="CP019602">
    <property type="protein sequence ID" value="ARU14982.1"/>
    <property type="molecule type" value="Genomic_DNA"/>
</dbReference>
<evidence type="ECO:0000313" key="2">
    <source>
        <dbReference type="Proteomes" id="UP000195807"/>
    </source>
</evidence>
<dbReference type="KEGG" id="cman:A9D14_00815"/>
<dbReference type="AlphaFoldDB" id="A0A1Z1F8C0"/>
<dbReference type="NCBIfam" id="TIGR02743">
    <property type="entry name" value="TraW"/>
    <property type="match status" value="1"/>
</dbReference>
<dbReference type="STRING" id="450378.GCA_001661675_00164"/>
<sequence length="210" mass="23036">MLPLALAGLAAAAAPAAARDYGQQGTVWAITEPDLLAQIHARLAALEASGETKKLNERLKQRTIARVNRPSPVAGLVRAEAPRSWLFDPTITVAENITDDKGRVVIAAGTRVNPLDSVPLRQALVFLDGDDPEQLAWATRTYASTKAKFILVAGAPLELMKARQRRFWFDQEGKLVRRFGIRAVPAVVEQQGRQLQVREHALPPKRDGRP</sequence>